<evidence type="ECO:0000256" key="3">
    <source>
        <dbReference type="SAM" id="Phobius"/>
    </source>
</evidence>
<feature type="domain" description="Cell envelope-related transcriptional attenuator" evidence="4">
    <location>
        <begin position="162"/>
        <end position="317"/>
    </location>
</feature>
<feature type="compositionally biased region" description="Basic and acidic residues" evidence="2">
    <location>
        <begin position="1"/>
        <end position="12"/>
    </location>
</feature>
<dbReference type="InterPro" id="IPR004474">
    <property type="entry name" value="LytR_CpsA_psr"/>
</dbReference>
<accession>A0ABS7FMM1</accession>
<reference evidence="6 7" key="1">
    <citation type="submission" date="2021-07" db="EMBL/GenBank/DDBJ databases">
        <title>Actinomadura sp. PM05-2 isolated from lichen.</title>
        <authorList>
            <person name="Somphong A."/>
            <person name="Phongsopitanun W."/>
            <person name="Tanasupawat S."/>
            <person name="Peongsungnone V."/>
        </authorList>
    </citation>
    <scope>NUCLEOTIDE SEQUENCE [LARGE SCALE GENOMIC DNA]</scope>
    <source>
        <strain evidence="6 7">PM05-2</strain>
    </source>
</reference>
<dbReference type="Gene3D" id="3.40.630.190">
    <property type="entry name" value="LCP protein"/>
    <property type="match status" value="1"/>
</dbReference>
<evidence type="ECO:0000313" key="6">
    <source>
        <dbReference type="EMBL" id="MBW8481480.1"/>
    </source>
</evidence>
<organism evidence="6 7">
    <name type="scientific">Actinomadura parmotrematis</name>
    <dbReference type="NCBI Taxonomy" id="2864039"/>
    <lineage>
        <taxon>Bacteria</taxon>
        <taxon>Bacillati</taxon>
        <taxon>Actinomycetota</taxon>
        <taxon>Actinomycetes</taxon>
        <taxon>Streptosporangiales</taxon>
        <taxon>Thermomonosporaceae</taxon>
        <taxon>Actinomadura</taxon>
    </lineage>
</organism>
<evidence type="ECO:0000256" key="2">
    <source>
        <dbReference type="SAM" id="MobiDB-lite"/>
    </source>
</evidence>
<comment type="caution">
    <text evidence="6">The sequence shown here is derived from an EMBL/GenBank/DDBJ whole genome shotgun (WGS) entry which is preliminary data.</text>
</comment>
<dbReference type="PANTHER" id="PTHR33392">
    <property type="entry name" value="POLYISOPRENYL-TEICHOIC ACID--PEPTIDOGLYCAN TEICHOIC ACID TRANSFERASE TAGU"/>
    <property type="match status" value="1"/>
</dbReference>
<dbReference type="InterPro" id="IPR050922">
    <property type="entry name" value="LytR/CpsA/Psr_CW_biosynth"/>
</dbReference>
<comment type="similarity">
    <text evidence="1">Belongs to the LytR/CpsA/Psr (LCP) family.</text>
</comment>
<feature type="transmembrane region" description="Helical" evidence="3">
    <location>
        <begin position="88"/>
        <end position="108"/>
    </location>
</feature>
<name>A0ABS7FMM1_9ACTN</name>
<protein>
    <submittedName>
        <fullName evidence="6">LCP family protein</fullName>
    </submittedName>
</protein>
<keyword evidence="3" id="KW-0812">Transmembrane</keyword>
<evidence type="ECO:0000259" key="5">
    <source>
        <dbReference type="Pfam" id="PF13399"/>
    </source>
</evidence>
<feature type="domain" description="LytR/CpsA/Psr regulator C-terminal" evidence="5">
    <location>
        <begin position="422"/>
        <end position="503"/>
    </location>
</feature>
<keyword evidence="3" id="KW-1133">Transmembrane helix</keyword>
<dbReference type="NCBIfam" id="TIGR00350">
    <property type="entry name" value="lytR_cpsA_psr"/>
    <property type="match status" value="1"/>
</dbReference>
<dbReference type="Pfam" id="PF13399">
    <property type="entry name" value="LytR_C"/>
    <property type="match status" value="1"/>
</dbReference>
<proteinExistence type="inferred from homology"/>
<evidence type="ECO:0000256" key="1">
    <source>
        <dbReference type="ARBA" id="ARBA00006068"/>
    </source>
</evidence>
<dbReference type="InterPro" id="IPR027381">
    <property type="entry name" value="LytR/CpsA/Psr_C"/>
</dbReference>
<evidence type="ECO:0000259" key="4">
    <source>
        <dbReference type="Pfam" id="PF03816"/>
    </source>
</evidence>
<feature type="region of interest" description="Disordered" evidence="2">
    <location>
        <begin position="1"/>
        <end position="82"/>
    </location>
</feature>
<dbReference type="EMBL" id="JAIBOA010000002">
    <property type="protein sequence ID" value="MBW8481480.1"/>
    <property type="molecule type" value="Genomic_DNA"/>
</dbReference>
<gene>
    <name evidence="6" type="ORF">K1Y72_03790</name>
</gene>
<keyword evidence="3" id="KW-0472">Membrane</keyword>
<dbReference type="Pfam" id="PF03816">
    <property type="entry name" value="LytR_cpsA_psr"/>
    <property type="match status" value="1"/>
</dbReference>
<dbReference type="Proteomes" id="UP000774570">
    <property type="component" value="Unassembled WGS sequence"/>
</dbReference>
<keyword evidence="7" id="KW-1185">Reference proteome</keyword>
<feature type="compositionally biased region" description="Basic and acidic residues" evidence="2">
    <location>
        <begin position="66"/>
        <end position="76"/>
    </location>
</feature>
<dbReference type="PANTHER" id="PTHR33392:SF6">
    <property type="entry name" value="POLYISOPRENYL-TEICHOIC ACID--PEPTIDOGLYCAN TEICHOIC ACID TRANSFERASE TAGU"/>
    <property type="match status" value="1"/>
</dbReference>
<dbReference type="RefSeq" id="WP_220163249.1">
    <property type="nucleotide sequence ID" value="NZ_JAIBOA010000002.1"/>
</dbReference>
<feature type="compositionally biased region" description="Acidic residues" evidence="2">
    <location>
        <begin position="43"/>
        <end position="65"/>
    </location>
</feature>
<sequence length="529" mass="55188">MSDDDARRDERTGTPVPAGAAEDATAGPGEDGEPEPVTPSDGADAEDAEDGADASGGGEDDGAGEEEGKGKAEGKPPRSRRRKVLRRTALALAVLVALAAAGAGGLYVNLMGDVKQQHVTSQLGTARPKKLNKSLNILLLGSDTRAGDNARYGAAAGISGARSDTTILLHLSPNRDQAVGVSFPRDSMVKIPECRRDKGGTVPAQFGMLNAAFAYAGPTCTWKTLESLTGVHIDHFVQVDFSGFKRMVDALGGVQICVPEAVHDPRAELDLKAGKQVVKGDAALGYVRARYSLGDGGDLGRIERQQKFMASVVDKATSTSTLTDPAKSYKFLKAVAKSVTTDDGLDLPEMRKLASGLKGMSAGQVRFVTVPVKEYRPDPNRVQWDADLAAPLFQAIREDNDLPAEPVGTAAPEQAPPKPAKVNVTLVDAGAPPKAVRRIAARLAQRGYHVAKKVEKAAKAPDSKIVYGPAAEAQASALARDAPNALLTPDPKGPAGGVRLLMGGAGFQLRPPAVTNIAGGVRPGQNLCE</sequence>
<evidence type="ECO:0000313" key="7">
    <source>
        <dbReference type="Proteomes" id="UP000774570"/>
    </source>
</evidence>